<dbReference type="OrthoDB" id="9803668at2"/>
<protein>
    <submittedName>
        <fullName evidence="3">NanoRNase/pAp phosphatase</fullName>
        <ecNumber evidence="3">3.1.-.-</ecNumber>
    </submittedName>
</protein>
<dbReference type="EC" id="3.1.-.-" evidence="3"/>
<evidence type="ECO:0000259" key="2">
    <source>
        <dbReference type="Pfam" id="PF02272"/>
    </source>
</evidence>
<dbReference type="PANTHER" id="PTHR47618:SF1">
    <property type="entry name" value="BIFUNCTIONAL OLIGORIBONUCLEASE AND PAP PHOSPHATASE NRNA"/>
    <property type="match status" value="1"/>
</dbReference>
<keyword evidence="4" id="KW-1185">Reference proteome</keyword>
<dbReference type="SUPFAM" id="SSF64182">
    <property type="entry name" value="DHH phosphoesterases"/>
    <property type="match status" value="1"/>
</dbReference>
<feature type="domain" description="DDH" evidence="1">
    <location>
        <begin position="24"/>
        <end position="173"/>
    </location>
</feature>
<dbReference type="Gene3D" id="3.10.310.30">
    <property type="match status" value="1"/>
</dbReference>
<dbReference type="EMBL" id="CP036425">
    <property type="protein sequence ID" value="QDU33870.1"/>
    <property type="molecule type" value="Genomic_DNA"/>
</dbReference>
<dbReference type="KEGG" id="pcor:KS4_19290"/>
<proteinExistence type="predicted"/>
<dbReference type="Pfam" id="PF02272">
    <property type="entry name" value="DHHA1"/>
    <property type="match status" value="1"/>
</dbReference>
<dbReference type="RefSeq" id="WP_145077266.1">
    <property type="nucleotide sequence ID" value="NZ_CP036425.1"/>
</dbReference>
<evidence type="ECO:0000313" key="4">
    <source>
        <dbReference type="Proteomes" id="UP000317369"/>
    </source>
</evidence>
<dbReference type="Gene3D" id="3.90.1640.10">
    <property type="entry name" value="inorganic pyrophosphatase (n-terminal core)"/>
    <property type="match status" value="1"/>
</dbReference>
<accession>A0A517YUF4</accession>
<evidence type="ECO:0000313" key="3">
    <source>
        <dbReference type="EMBL" id="QDU33870.1"/>
    </source>
</evidence>
<keyword evidence="3" id="KW-0378">Hydrolase</keyword>
<dbReference type="InterPro" id="IPR001667">
    <property type="entry name" value="DDH_dom"/>
</dbReference>
<organism evidence="3 4">
    <name type="scientific">Poriferisphaera corsica</name>
    <dbReference type="NCBI Taxonomy" id="2528020"/>
    <lineage>
        <taxon>Bacteria</taxon>
        <taxon>Pseudomonadati</taxon>
        <taxon>Planctomycetota</taxon>
        <taxon>Phycisphaerae</taxon>
        <taxon>Phycisphaerales</taxon>
        <taxon>Phycisphaeraceae</taxon>
        <taxon>Poriferisphaera</taxon>
    </lineage>
</organism>
<dbReference type="PANTHER" id="PTHR47618">
    <property type="entry name" value="BIFUNCTIONAL OLIGORIBONUCLEASE AND PAP PHOSPHATASE NRNA"/>
    <property type="match status" value="1"/>
</dbReference>
<gene>
    <name evidence="3" type="ORF">KS4_19290</name>
</gene>
<name>A0A517YUF4_9BACT</name>
<dbReference type="Pfam" id="PF01368">
    <property type="entry name" value="DHH"/>
    <property type="match status" value="1"/>
</dbReference>
<sequence>MSEYVSNISIEQAAALLKNQSGSIAVLTHAKPDGDAFGAVVAVVSALNKQDINAHGYLVPPVPNNFKELKGADLVSTIQSSEEINQHDFFLIVDTGARAQVGFLDEFLQSKSDNIMIVDHHLSGDIAAKFKYIDSKAGAVCEIVWQLVNHLLDEPLGQDFLSQTIREAIFVGIVSDTGWFRFSNTRPITHTLAAQLIEEGVNHSELFHILEQQERPEKLKLLVRAIASLELLADERIAVMTLTLSDFEETGAYEEETERLVDIPQKVGTVQLVVLISEKLIEKNGISQTICRMSFRSKSGPNAIDVAHIASHFGGGGHARAAGAKVSGTAHQNILNVRETLIQALEQ</sequence>
<evidence type="ECO:0000259" key="1">
    <source>
        <dbReference type="Pfam" id="PF01368"/>
    </source>
</evidence>
<dbReference type="GO" id="GO:0016787">
    <property type="term" value="F:hydrolase activity"/>
    <property type="evidence" value="ECO:0007669"/>
    <property type="project" value="UniProtKB-KW"/>
</dbReference>
<dbReference type="AlphaFoldDB" id="A0A517YUF4"/>
<dbReference type="GO" id="GO:0003676">
    <property type="term" value="F:nucleic acid binding"/>
    <property type="evidence" value="ECO:0007669"/>
    <property type="project" value="InterPro"/>
</dbReference>
<dbReference type="InterPro" id="IPR003156">
    <property type="entry name" value="DHHA1_dom"/>
</dbReference>
<reference evidence="3 4" key="1">
    <citation type="submission" date="2019-02" db="EMBL/GenBank/DDBJ databases">
        <title>Deep-cultivation of Planctomycetes and their phenomic and genomic characterization uncovers novel biology.</title>
        <authorList>
            <person name="Wiegand S."/>
            <person name="Jogler M."/>
            <person name="Boedeker C."/>
            <person name="Pinto D."/>
            <person name="Vollmers J."/>
            <person name="Rivas-Marin E."/>
            <person name="Kohn T."/>
            <person name="Peeters S.H."/>
            <person name="Heuer A."/>
            <person name="Rast P."/>
            <person name="Oberbeckmann S."/>
            <person name="Bunk B."/>
            <person name="Jeske O."/>
            <person name="Meyerdierks A."/>
            <person name="Storesund J.E."/>
            <person name="Kallscheuer N."/>
            <person name="Luecker S."/>
            <person name="Lage O.M."/>
            <person name="Pohl T."/>
            <person name="Merkel B.J."/>
            <person name="Hornburger P."/>
            <person name="Mueller R.-W."/>
            <person name="Bruemmer F."/>
            <person name="Labrenz M."/>
            <person name="Spormann A.M."/>
            <person name="Op den Camp H."/>
            <person name="Overmann J."/>
            <person name="Amann R."/>
            <person name="Jetten M.S.M."/>
            <person name="Mascher T."/>
            <person name="Medema M.H."/>
            <person name="Devos D.P."/>
            <person name="Kaster A.-K."/>
            <person name="Ovreas L."/>
            <person name="Rohde M."/>
            <person name="Galperin M.Y."/>
            <person name="Jogler C."/>
        </authorList>
    </citation>
    <scope>NUCLEOTIDE SEQUENCE [LARGE SCALE GENOMIC DNA]</scope>
    <source>
        <strain evidence="3 4">KS4</strain>
    </source>
</reference>
<feature type="domain" description="DHHA1" evidence="2">
    <location>
        <begin position="249"/>
        <end position="344"/>
    </location>
</feature>
<dbReference type="InterPro" id="IPR038763">
    <property type="entry name" value="DHH_sf"/>
</dbReference>
<dbReference type="InterPro" id="IPR051319">
    <property type="entry name" value="Oligoribo/pAp-PDE_c-di-AMP_PDE"/>
</dbReference>
<dbReference type="Proteomes" id="UP000317369">
    <property type="component" value="Chromosome"/>
</dbReference>